<protein>
    <submittedName>
        <fullName evidence="6">Hemerythrin-like metal-binding protein</fullName>
    </submittedName>
</protein>
<dbReference type="PANTHER" id="PTHR37164:SF1">
    <property type="entry name" value="BACTERIOHEMERYTHRIN"/>
    <property type="match status" value="1"/>
</dbReference>
<dbReference type="Proteomes" id="UP000007039">
    <property type="component" value="Chromosome"/>
</dbReference>
<dbReference type="InterPro" id="IPR012312">
    <property type="entry name" value="Hemerythrin-like"/>
</dbReference>
<dbReference type="KEGG" id="cni:Calni_0209"/>
<dbReference type="GO" id="GO:0005344">
    <property type="term" value="F:oxygen carrier activity"/>
    <property type="evidence" value="ECO:0007669"/>
    <property type="project" value="UniProtKB-KW"/>
</dbReference>
<dbReference type="CDD" id="cd12107">
    <property type="entry name" value="Hemerythrin"/>
    <property type="match status" value="1"/>
</dbReference>
<sequence length="146" mass="17425">MKIEWKDELSVGNTQIDEQHKTLISITNKFHNAMLNEEGNEAVLDVLKFLDLYVKIHFRTEEKFMEQTDYPYLEEHKQQHKDMIDFVENMKKSFVINRDNYENVLKLNIKLMKWYVDHISNSDKKLGNYLQDKSIKVVVVDDKVGD</sequence>
<dbReference type="GO" id="GO:0046872">
    <property type="term" value="F:metal ion binding"/>
    <property type="evidence" value="ECO:0007669"/>
    <property type="project" value="UniProtKB-KW"/>
</dbReference>
<evidence type="ECO:0000256" key="3">
    <source>
        <dbReference type="ARBA" id="ARBA00022723"/>
    </source>
</evidence>
<gene>
    <name evidence="6" type="ordered locus">Calni_0209</name>
</gene>
<dbReference type="SUPFAM" id="SSF47188">
    <property type="entry name" value="Hemerythrin-like"/>
    <property type="match status" value="1"/>
</dbReference>
<reference evidence="6 7" key="2">
    <citation type="journal article" date="2011" name="Stand. Genomic Sci.">
        <title>Complete genome sequence of Calditerrivibrio nitroreducens type strain (Yu37-1).</title>
        <authorList>
            <person name="Pitluck S."/>
            <person name="Sikorski J."/>
            <person name="Zeytun A."/>
            <person name="Lapidus A."/>
            <person name="Nolan M."/>
            <person name="Lucas S."/>
            <person name="Hammon N."/>
            <person name="Deshpande S."/>
            <person name="Cheng J.F."/>
            <person name="Tapia R."/>
            <person name="Han C."/>
            <person name="Goodwin L."/>
            <person name="Liolios K."/>
            <person name="Pagani I."/>
            <person name="Ivanova N."/>
            <person name="Mavromatis K."/>
            <person name="Pati A."/>
            <person name="Chen A."/>
            <person name="Palaniappan K."/>
            <person name="Hauser L."/>
            <person name="Chang Y.J."/>
            <person name="Jeffries C.D."/>
            <person name="Detter J.C."/>
            <person name="Brambilla E."/>
            <person name="Djao O.D."/>
            <person name="Rohde M."/>
            <person name="Spring S."/>
            <person name="Goker M."/>
            <person name="Woyke T."/>
            <person name="Bristow J."/>
            <person name="Eisen J.A."/>
            <person name="Markowitz V."/>
            <person name="Hugenholtz P."/>
            <person name="Kyrpides N.C."/>
            <person name="Klenk H.P."/>
            <person name="Land M."/>
        </authorList>
    </citation>
    <scope>NUCLEOTIDE SEQUENCE [LARGE SCALE GENOMIC DNA]</scope>
    <source>
        <strain evidence="7">DSM 19672 / NBRC 101217 / Yu37-1</strain>
    </source>
</reference>
<organism evidence="6 7">
    <name type="scientific">Calditerrivibrio nitroreducens (strain DSM 19672 / NBRC 101217 / Yu37-1)</name>
    <dbReference type="NCBI Taxonomy" id="768670"/>
    <lineage>
        <taxon>Bacteria</taxon>
        <taxon>Pseudomonadati</taxon>
        <taxon>Deferribacterota</taxon>
        <taxon>Deferribacteres</taxon>
        <taxon>Deferribacterales</taxon>
        <taxon>Calditerrivibrionaceae</taxon>
    </lineage>
</organism>
<dbReference type="InterPro" id="IPR016131">
    <property type="entry name" value="Haemerythrin_Fe_BS"/>
</dbReference>
<dbReference type="InterPro" id="IPR035938">
    <property type="entry name" value="Hemerythrin-like_sf"/>
</dbReference>
<comment type="similarity">
    <text evidence="1">Belongs to the hemerythrin family.</text>
</comment>
<evidence type="ECO:0000313" key="6">
    <source>
        <dbReference type="EMBL" id="ADR18122.1"/>
    </source>
</evidence>
<dbReference type="PROSITE" id="PS00550">
    <property type="entry name" value="HEMERYTHRINS"/>
    <property type="match status" value="1"/>
</dbReference>
<evidence type="ECO:0000256" key="4">
    <source>
        <dbReference type="ARBA" id="ARBA00023004"/>
    </source>
</evidence>
<dbReference type="EMBL" id="CP002347">
    <property type="protein sequence ID" value="ADR18122.1"/>
    <property type="molecule type" value="Genomic_DNA"/>
</dbReference>
<evidence type="ECO:0000256" key="2">
    <source>
        <dbReference type="ARBA" id="ARBA00022621"/>
    </source>
</evidence>
<dbReference type="STRING" id="768670.Calni_0209"/>
<dbReference type="NCBIfam" id="NF033749">
    <property type="entry name" value="bact_hemeryth"/>
    <property type="match status" value="1"/>
</dbReference>
<keyword evidence="7" id="KW-1185">Reference proteome</keyword>
<dbReference type="PANTHER" id="PTHR37164">
    <property type="entry name" value="BACTERIOHEMERYTHRIN"/>
    <property type="match status" value="1"/>
</dbReference>
<keyword evidence="2" id="KW-0813">Transport</keyword>
<dbReference type="HOGENOM" id="CLU_086902_3_1_0"/>
<evidence type="ECO:0000256" key="1">
    <source>
        <dbReference type="ARBA" id="ARBA00010587"/>
    </source>
</evidence>
<dbReference type="AlphaFoldDB" id="E4TJ86"/>
<dbReference type="eggNOG" id="COG2703">
    <property type="taxonomic scope" value="Bacteria"/>
</dbReference>
<reference key="1">
    <citation type="submission" date="2010-11" db="EMBL/GenBank/DDBJ databases">
        <title>The complete genome of chromosome of Calditerrivibrio nitroreducens DSM 19672.</title>
        <authorList>
            <consortium name="US DOE Joint Genome Institute (JGI-PGF)"/>
            <person name="Lucas S."/>
            <person name="Copeland A."/>
            <person name="Lapidus A."/>
            <person name="Bruce D."/>
            <person name="Goodwin L."/>
            <person name="Pitluck S."/>
            <person name="Kyrpides N."/>
            <person name="Mavromatis K."/>
            <person name="Ivanova N."/>
            <person name="Mikhailova N."/>
            <person name="Zeytun A."/>
            <person name="Brettin T."/>
            <person name="Detter J.C."/>
            <person name="Tapia R."/>
            <person name="Han C."/>
            <person name="Land M."/>
            <person name="Hauser L."/>
            <person name="Markowitz V."/>
            <person name="Cheng J.-F."/>
            <person name="Hugenholtz P."/>
            <person name="Woyke T."/>
            <person name="Wu D."/>
            <person name="Spring S."/>
            <person name="Schroeder M."/>
            <person name="Brambilla E."/>
            <person name="Klenk H.-P."/>
            <person name="Eisen J.A."/>
        </authorList>
    </citation>
    <scope>NUCLEOTIDE SEQUENCE [LARGE SCALE GENOMIC DNA]</scope>
    <source>
        <strain>DSM 19672</strain>
    </source>
</reference>
<accession>E4TJ86</accession>
<dbReference type="Pfam" id="PF01814">
    <property type="entry name" value="Hemerythrin"/>
    <property type="match status" value="1"/>
</dbReference>
<evidence type="ECO:0000313" key="7">
    <source>
        <dbReference type="Proteomes" id="UP000007039"/>
    </source>
</evidence>
<keyword evidence="4" id="KW-0408">Iron</keyword>
<keyword evidence="3" id="KW-0479">Metal-binding</keyword>
<dbReference type="InterPro" id="IPR012827">
    <property type="entry name" value="Hemerythrin_metal-bd"/>
</dbReference>
<feature type="domain" description="Hemerythrin-like" evidence="5">
    <location>
        <begin position="13"/>
        <end position="127"/>
    </location>
</feature>
<dbReference type="Gene3D" id="1.20.120.50">
    <property type="entry name" value="Hemerythrin-like"/>
    <property type="match status" value="1"/>
</dbReference>
<dbReference type="RefSeq" id="WP_013450339.1">
    <property type="nucleotide sequence ID" value="NC_014758.1"/>
</dbReference>
<dbReference type="InterPro" id="IPR050669">
    <property type="entry name" value="Hemerythrin"/>
</dbReference>
<proteinExistence type="inferred from homology"/>
<keyword evidence="2" id="KW-0561">Oxygen transport</keyword>
<name>E4TJ86_CALNY</name>
<dbReference type="NCBIfam" id="TIGR02481">
    <property type="entry name" value="hemeryth_dom"/>
    <property type="match status" value="1"/>
</dbReference>
<evidence type="ECO:0000259" key="5">
    <source>
        <dbReference type="Pfam" id="PF01814"/>
    </source>
</evidence>